<organism evidence="1">
    <name type="scientific">Lamprotornis superbus</name>
    <dbReference type="NCBI Taxonomy" id="245042"/>
    <lineage>
        <taxon>Eukaryota</taxon>
        <taxon>Metazoa</taxon>
        <taxon>Chordata</taxon>
        <taxon>Craniata</taxon>
        <taxon>Vertebrata</taxon>
        <taxon>Euteleostomi</taxon>
        <taxon>Archelosauria</taxon>
        <taxon>Archosauria</taxon>
        <taxon>Dinosauria</taxon>
        <taxon>Saurischia</taxon>
        <taxon>Theropoda</taxon>
        <taxon>Coelurosauria</taxon>
        <taxon>Aves</taxon>
        <taxon>Neognathae</taxon>
        <taxon>Neoaves</taxon>
        <taxon>Telluraves</taxon>
        <taxon>Australaves</taxon>
        <taxon>Passeriformes</taxon>
        <taxon>Sturnidae</taxon>
        <taxon>Lamprotornis</taxon>
    </lineage>
</organism>
<accession>A0A835TSZ7</accession>
<evidence type="ECO:0000313" key="2">
    <source>
        <dbReference type="EMBL" id="KAI1238732.1"/>
    </source>
</evidence>
<reference evidence="1" key="1">
    <citation type="submission" date="2020-10" db="EMBL/GenBank/DDBJ databases">
        <title>Feather gene expression reveals the developmental basis of iridescence in African starlings.</title>
        <authorList>
            <person name="Rubenstein D.R."/>
        </authorList>
    </citation>
    <scope>NUCLEOTIDE SEQUENCE</scope>
    <source>
        <strain evidence="1">SS15</strain>
        <tissue evidence="1">Liver</tissue>
    </source>
</reference>
<name>A0A835TSZ7_9PASS</name>
<dbReference type="AlphaFoldDB" id="A0A835TSZ7"/>
<reference evidence="2" key="3">
    <citation type="submission" date="2022-01" db="EMBL/GenBank/DDBJ databases">
        <authorList>
            <person name="Rubenstein D.R."/>
        </authorList>
    </citation>
    <scope>NUCLEOTIDE SEQUENCE</scope>
    <source>
        <strain evidence="2">SS15</strain>
        <tissue evidence="2">Liver</tissue>
    </source>
</reference>
<comment type="caution">
    <text evidence="1">The sequence shown here is derived from an EMBL/GenBank/DDBJ whole genome shotgun (WGS) entry which is preliminary data.</text>
</comment>
<evidence type="ECO:0000313" key="1">
    <source>
        <dbReference type="EMBL" id="KAG0117120.1"/>
    </source>
</evidence>
<protein>
    <submittedName>
        <fullName evidence="1">Uncharacterized protein</fullName>
    </submittedName>
</protein>
<sequence>MGVPQLPMCLAGVQVTVTAVLKPKRGVCRQLKSQWWRRTWSTRILELKEVLLPGTACAAVS</sequence>
<evidence type="ECO:0000313" key="3">
    <source>
        <dbReference type="Proteomes" id="UP000618051"/>
    </source>
</evidence>
<dbReference type="Proteomes" id="UP000618051">
    <property type="component" value="Unassembled WGS sequence"/>
</dbReference>
<gene>
    <name evidence="2" type="ORF">IHE44_0013473</name>
    <name evidence="1" type="ORF">IHE44_003000</name>
</gene>
<keyword evidence="3" id="KW-1185">Reference proteome</keyword>
<dbReference type="EMBL" id="JADDUC020000006">
    <property type="protein sequence ID" value="KAI1238732.1"/>
    <property type="molecule type" value="Genomic_DNA"/>
</dbReference>
<reference evidence="2 3" key="2">
    <citation type="journal article" date="2021" name="J. Hered.">
        <title>Feather Gene Expression Elucidates the Developmental Basis of Plumage Iridescence in African Starlings.</title>
        <authorList>
            <person name="Rubenstein D.R."/>
            <person name="Corvelo A."/>
            <person name="MacManes M.D."/>
            <person name="Maia R."/>
            <person name="Narzisi G."/>
            <person name="Rousaki A."/>
            <person name="Vandenabeele P."/>
            <person name="Shawkey M.D."/>
            <person name="Solomon J."/>
        </authorList>
    </citation>
    <scope>NUCLEOTIDE SEQUENCE [LARGE SCALE GENOMIC DNA]</scope>
    <source>
        <strain evidence="2">SS15</strain>
    </source>
</reference>
<dbReference type="EMBL" id="JADDUC010000148">
    <property type="protein sequence ID" value="KAG0117120.1"/>
    <property type="molecule type" value="Genomic_DNA"/>
</dbReference>
<proteinExistence type="predicted"/>